<dbReference type="EMBL" id="APCN01002864">
    <property type="status" value="NOT_ANNOTATED_CDS"/>
    <property type="molecule type" value="Genomic_DNA"/>
</dbReference>
<feature type="region of interest" description="Disordered" evidence="1">
    <location>
        <begin position="49"/>
        <end position="117"/>
    </location>
</feature>
<evidence type="ECO:0000256" key="1">
    <source>
        <dbReference type="SAM" id="MobiDB-lite"/>
    </source>
</evidence>
<dbReference type="AlphaFoldDB" id="A0A182HP09"/>
<keyword evidence="3" id="KW-1185">Reference proteome</keyword>
<protein>
    <submittedName>
        <fullName evidence="2">Uncharacterized protein</fullName>
    </submittedName>
</protein>
<feature type="compositionally biased region" description="Low complexity" evidence="1">
    <location>
        <begin position="106"/>
        <end position="117"/>
    </location>
</feature>
<sequence length="206" mass="22938">MEYSSFVRELRRESHSPYVNSSDSQYAREFEEQMQALVINYDIEEPCAEEQHSPRYSFTSTPQPSGSGLRLARTKPPSTVTADEAARGAEEEVPKKKIAMNFDQCGPESSQGSFESSEGISMRYDSCNSIDDIPHLVSCDEFACDAPTIRGEKRKLGSPVPFEALQGEEDSMLEPAKYDLYPSASTPATTKLLTVPAKRTYDEANR</sequence>
<feature type="compositionally biased region" description="Polar residues" evidence="1">
    <location>
        <begin position="54"/>
        <end position="66"/>
    </location>
</feature>
<feature type="compositionally biased region" description="Basic and acidic residues" evidence="1">
    <location>
        <begin position="84"/>
        <end position="95"/>
    </location>
</feature>
<accession>A0A182HP09</accession>
<name>A0A182HP09_ANOAR</name>
<evidence type="ECO:0000313" key="3">
    <source>
        <dbReference type="Proteomes" id="UP000075840"/>
    </source>
</evidence>
<proteinExistence type="predicted"/>
<organism evidence="2 3">
    <name type="scientific">Anopheles arabiensis</name>
    <name type="common">Mosquito</name>
    <dbReference type="NCBI Taxonomy" id="7173"/>
    <lineage>
        <taxon>Eukaryota</taxon>
        <taxon>Metazoa</taxon>
        <taxon>Ecdysozoa</taxon>
        <taxon>Arthropoda</taxon>
        <taxon>Hexapoda</taxon>
        <taxon>Insecta</taxon>
        <taxon>Pterygota</taxon>
        <taxon>Neoptera</taxon>
        <taxon>Endopterygota</taxon>
        <taxon>Diptera</taxon>
        <taxon>Nematocera</taxon>
        <taxon>Culicoidea</taxon>
        <taxon>Culicidae</taxon>
        <taxon>Anophelinae</taxon>
        <taxon>Anopheles</taxon>
    </lineage>
</organism>
<dbReference type="EnsemblMetazoa" id="AARA002998-RA">
    <property type="protein sequence ID" value="AARA002998-PA"/>
    <property type="gene ID" value="AARA002998"/>
</dbReference>
<dbReference type="VEuPathDB" id="VectorBase:AARA002998"/>
<dbReference type="Proteomes" id="UP000075840">
    <property type="component" value="Unassembled WGS sequence"/>
</dbReference>
<reference evidence="2" key="1">
    <citation type="submission" date="2022-08" db="UniProtKB">
        <authorList>
            <consortium name="EnsemblMetazoa"/>
        </authorList>
    </citation>
    <scope>IDENTIFICATION</scope>
    <source>
        <strain evidence="2">Dongola</strain>
    </source>
</reference>
<evidence type="ECO:0000313" key="2">
    <source>
        <dbReference type="EnsemblMetazoa" id="AARA002998-PA"/>
    </source>
</evidence>
<feature type="region of interest" description="Disordered" evidence="1">
    <location>
        <begin position="1"/>
        <end position="24"/>
    </location>
</feature>
<dbReference type="VEuPathDB" id="VectorBase:AARA21_002659"/>